<keyword evidence="6 7" id="KW-0998">Cell outer membrane</keyword>
<keyword evidence="5 7" id="KW-0472">Membrane</keyword>
<feature type="domain" description="Secretin/TonB short N-terminal" evidence="8">
    <location>
        <begin position="49"/>
        <end position="100"/>
    </location>
</feature>
<accession>A0A7J4XCM4</accession>
<dbReference type="RefSeq" id="WP_130058155.1">
    <property type="nucleotide sequence ID" value="NZ_JADNPJ010000004.1"/>
</dbReference>
<organism evidence="9 10">
    <name type="scientific">Bacteroides salyersiae</name>
    <dbReference type="NCBI Taxonomy" id="291644"/>
    <lineage>
        <taxon>Bacteria</taxon>
        <taxon>Pseudomonadati</taxon>
        <taxon>Bacteroidota</taxon>
        <taxon>Bacteroidia</taxon>
        <taxon>Bacteroidales</taxon>
        <taxon>Bacteroidaceae</taxon>
        <taxon>Bacteroides</taxon>
    </lineage>
</organism>
<evidence type="ECO:0000256" key="3">
    <source>
        <dbReference type="ARBA" id="ARBA00022452"/>
    </source>
</evidence>
<dbReference type="InterPro" id="IPR012910">
    <property type="entry name" value="Plug_dom"/>
</dbReference>
<dbReference type="InterPro" id="IPR023996">
    <property type="entry name" value="TonB-dep_OMP_SusC/RagA"/>
</dbReference>
<dbReference type="SUPFAM" id="SSF56935">
    <property type="entry name" value="Porins"/>
    <property type="match status" value="1"/>
</dbReference>
<dbReference type="GO" id="GO:0009279">
    <property type="term" value="C:cell outer membrane"/>
    <property type="evidence" value="ECO:0007669"/>
    <property type="project" value="UniProtKB-SubCell"/>
</dbReference>
<dbReference type="InterPro" id="IPR037066">
    <property type="entry name" value="Plug_dom_sf"/>
</dbReference>
<sequence>MRIALVLLFVAVIQLRAGNGYAQKTKVPISMSQVSVEQVLNRIEETSDFVFLYNDKTIDKNRVVSVENPQGNISQILNEIFEGTPVSYTIVDKQIILSPKKVEAAQQDLSFDMKGQVRDAMGEALIGVNVVVRGTTSGAITDIDGNFTIKVKKGDVLEFSYVGYASQTATVVGNKPLVIVLKEDTEMLGEVVVTAMGIQRLSKTLSYTAETVGGKELTRVKDANLINSLQGKSAGLVITPNANGAGGSSKILLRGNKSIQGGNNPLIVIDGVPMANNTNDGGSVVYGGGTDQGDALSTMNPDDIESISILKGASAAALYGAVAANGVIMITTKKGREGKIRIDVSSNMTAETVFNLPELQNTFGVPMNSKTGKPSTFYSWGDQMDIDGFDQIKDFYQVGYNFNNSVAVSGGSQNSQSYFSYGNTSSRGVMPTNTFVRHNLSGRQTFKAFNEKLTMDFSGTYTYSETKNKPGGGMLDNPLVGLYVIPRNVDYGYYRDNYELFNAERPTVPTQNWIVEDYTSLEEHNQNPYWMLNRGIGKSIRHRFTTSGTLKYQILDCLSIQGRLSYERDNTNFRREKYASTYRLSMGAYSETMNFYEHLFGDALVSFNKTWNDFTVAATAGASFTKEVTHGTYLNAEGDQYYEVDVTDANGITYKMPQGNVYFPNIFHRDNYYDIYYQENYTKKRLNSVFGTLQLGYKDMVYLDLTARNDWSSALAFTESMSFFYPSVGATFLLDEMFHMNDDLFDMVKLRASYSVVGNDIPAYYSRPVATLSKLTITLPTVMPFTDWKPEKTFSIEAGFDLAMLHNRLRTEFTFYKANTKNQYFQVSAPVASGYSKRNINAGNVENLGIEASVSYRLDFNHDWSWTPGINFSYNKNEIKELCPGLEEYNLAEASAFIMKLKKGGSYGDIYTYDFQYDDNGNIKLDNTGAPLLTSDADTYAGNFNSKFHLGWSNTINWKNLNIYALVDGKIGGKVLSMTEAIMDGYGVSKATGDARLNGGVPNKDGSMIDAEKYYSRVGGRAQNAGFNAMEYMYSATNFRLRELSVGYTFENLFGMNKNLTASVVGRNLFFLYKKSPCDPDISGSTGNGWQGIDVFSLPATRSWGLNLKLNF</sequence>
<evidence type="ECO:0000256" key="2">
    <source>
        <dbReference type="ARBA" id="ARBA00022448"/>
    </source>
</evidence>
<dbReference type="Pfam" id="PF07715">
    <property type="entry name" value="Plug"/>
    <property type="match status" value="1"/>
</dbReference>
<dbReference type="AlphaFoldDB" id="A0A7J4XCM4"/>
<evidence type="ECO:0000256" key="5">
    <source>
        <dbReference type="ARBA" id="ARBA00023136"/>
    </source>
</evidence>
<gene>
    <name evidence="9" type="ORF">F3F73_22785</name>
</gene>
<keyword evidence="3 7" id="KW-1134">Transmembrane beta strand</keyword>
<dbReference type="SMART" id="SM00965">
    <property type="entry name" value="STN"/>
    <property type="match status" value="1"/>
</dbReference>
<evidence type="ECO:0000256" key="6">
    <source>
        <dbReference type="ARBA" id="ARBA00023237"/>
    </source>
</evidence>
<dbReference type="InterPro" id="IPR039426">
    <property type="entry name" value="TonB-dep_rcpt-like"/>
</dbReference>
<dbReference type="Pfam" id="PF13715">
    <property type="entry name" value="CarbopepD_reg_2"/>
    <property type="match status" value="1"/>
</dbReference>
<name>A0A7J4XCM4_9BACE</name>
<dbReference type="SUPFAM" id="SSF49464">
    <property type="entry name" value="Carboxypeptidase regulatory domain-like"/>
    <property type="match status" value="1"/>
</dbReference>
<keyword evidence="4 7" id="KW-0812">Transmembrane</keyword>
<dbReference type="InterPro" id="IPR008969">
    <property type="entry name" value="CarboxyPept-like_regulatory"/>
</dbReference>
<evidence type="ECO:0000259" key="8">
    <source>
        <dbReference type="SMART" id="SM00965"/>
    </source>
</evidence>
<evidence type="ECO:0000313" key="9">
    <source>
        <dbReference type="EMBL" id="KAA3757077.1"/>
    </source>
</evidence>
<dbReference type="EMBL" id="VWMK01000037">
    <property type="protein sequence ID" value="KAA3757077.1"/>
    <property type="molecule type" value="Genomic_DNA"/>
</dbReference>
<dbReference type="Gene3D" id="2.60.40.1120">
    <property type="entry name" value="Carboxypeptidase-like, regulatory domain"/>
    <property type="match status" value="1"/>
</dbReference>
<evidence type="ECO:0000256" key="4">
    <source>
        <dbReference type="ARBA" id="ARBA00022692"/>
    </source>
</evidence>
<dbReference type="PROSITE" id="PS52016">
    <property type="entry name" value="TONB_DEPENDENT_REC_3"/>
    <property type="match status" value="1"/>
</dbReference>
<reference evidence="9 10" key="1">
    <citation type="journal article" date="2019" name="Nat. Med.">
        <title>A library of human gut bacterial isolates paired with longitudinal multiomics data enables mechanistic microbiome research.</title>
        <authorList>
            <person name="Poyet M."/>
            <person name="Groussin M."/>
            <person name="Gibbons S.M."/>
            <person name="Avila-Pacheco J."/>
            <person name="Jiang X."/>
            <person name="Kearney S.M."/>
            <person name="Perrotta A.R."/>
            <person name="Berdy B."/>
            <person name="Zhao S."/>
            <person name="Lieberman T.D."/>
            <person name="Swanson P.K."/>
            <person name="Smith M."/>
            <person name="Roesemann S."/>
            <person name="Alexander J.E."/>
            <person name="Rich S.A."/>
            <person name="Livny J."/>
            <person name="Vlamakis H."/>
            <person name="Clish C."/>
            <person name="Bullock K."/>
            <person name="Deik A."/>
            <person name="Scott J."/>
            <person name="Pierce K.A."/>
            <person name="Xavier R.J."/>
            <person name="Alm E.J."/>
        </authorList>
    </citation>
    <scope>NUCLEOTIDE SEQUENCE [LARGE SCALE GENOMIC DNA]</scope>
    <source>
        <strain evidence="9 10">BIOML-A10</strain>
    </source>
</reference>
<evidence type="ECO:0000256" key="1">
    <source>
        <dbReference type="ARBA" id="ARBA00004571"/>
    </source>
</evidence>
<dbReference type="Gene3D" id="2.170.130.10">
    <property type="entry name" value="TonB-dependent receptor, plug domain"/>
    <property type="match status" value="1"/>
</dbReference>
<dbReference type="Pfam" id="PF07660">
    <property type="entry name" value="STN"/>
    <property type="match status" value="1"/>
</dbReference>
<keyword evidence="2 7" id="KW-0813">Transport</keyword>
<dbReference type="InterPro" id="IPR011662">
    <property type="entry name" value="Secretin/TonB_short_N"/>
</dbReference>
<proteinExistence type="inferred from homology"/>
<dbReference type="InterPro" id="IPR023997">
    <property type="entry name" value="TonB-dep_OMP_SusC/RagA_CS"/>
</dbReference>
<comment type="subcellular location">
    <subcellularLocation>
        <location evidence="1 7">Cell outer membrane</location>
        <topology evidence="1 7">Multi-pass membrane protein</topology>
    </subcellularLocation>
</comment>
<dbReference type="NCBIfam" id="TIGR04056">
    <property type="entry name" value="OMP_RagA_SusC"/>
    <property type="match status" value="1"/>
</dbReference>
<comment type="similarity">
    <text evidence="7">Belongs to the TonB-dependent receptor family.</text>
</comment>
<dbReference type="NCBIfam" id="TIGR04057">
    <property type="entry name" value="SusC_RagA_signa"/>
    <property type="match status" value="1"/>
</dbReference>
<dbReference type="FunFam" id="2.60.40.1120:FF:000003">
    <property type="entry name" value="Outer membrane protein Omp121"/>
    <property type="match status" value="1"/>
</dbReference>
<comment type="caution">
    <text evidence="9">The sequence shown here is derived from an EMBL/GenBank/DDBJ whole genome shotgun (WGS) entry which is preliminary data.</text>
</comment>
<evidence type="ECO:0000313" key="10">
    <source>
        <dbReference type="Proteomes" id="UP000422221"/>
    </source>
</evidence>
<dbReference type="Proteomes" id="UP000422221">
    <property type="component" value="Unassembled WGS sequence"/>
</dbReference>
<dbReference type="InterPro" id="IPR036942">
    <property type="entry name" value="Beta-barrel_TonB_sf"/>
</dbReference>
<protein>
    <submittedName>
        <fullName evidence="9">SusC/RagA family TonB-linked outer membrane protein</fullName>
    </submittedName>
</protein>
<dbReference type="Gene3D" id="2.40.170.20">
    <property type="entry name" value="TonB-dependent receptor, beta-barrel domain"/>
    <property type="match status" value="1"/>
</dbReference>
<evidence type="ECO:0000256" key="7">
    <source>
        <dbReference type="PROSITE-ProRule" id="PRU01360"/>
    </source>
</evidence>